<dbReference type="InterPro" id="IPR015421">
    <property type="entry name" value="PyrdxlP-dep_Trfase_major"/>
</dbReference>
<feature type="domain" description="HTH gntR-type" evidence="6">
    <location>
        <begin position="13"/>
        <end position="81"/>
    </location>
</feature>
<accession>A0A8J7TN47</accession>
<name>A0A8J7TN47_9BACT</name>
<keyword evidence="2" id="KW-0663">Pyridoxal phosphate</keyword>
<dbReference type="SMART" id="SM00345">
    <property type="entry name" value="HTH_GNTR"/>
    <property type="match status" value="1"/>
</dbReference>
<evidence type="ECO:0000256" key="3">
    <source>
        <dbReference type="ARBA" id="ARBA00023015"/>
    </source>
</evidence>
<dbReference type="InterPro" id="IPR051446">
    <property type="entry name" value="HTH_trans_reg/aminotransferase"/>
</dbReference>
<evidence type="ECO:0000256" key="1">
    <source>
        <dbReference type="ARBA" id="ARBA00005384"/>
    </source>
</evidence>
<evidence type="ECO:0000313" key="8">
    <source>
        <dbReference type="Proteomes" id="UP000664277"/>
    </source>
</evidence>
<keyword evidence="3" id="KW-0805">Transcription regulation</keyword>
<gene>
    <name evidence="7" type="ORF">J0M35_18790</name>
</gene>
<dbReference type="PANTHER" id="PTHR46577:SF1">
    <property type="entry name" value="HTH-TYPE TRANSCRIPTIONAL REGULATORY PROTEIN GABR"/>
    <property type="match status" value="1"/>
</dbReference>
<comment type="similarity">
    <text evidence="1">In the C-terminal section; belongs to the class-I pyridoxal-phosphate-dependent aminotransferase family.</text>
</comment>
<dbReference type="Pfam" id="PF00155">
    <property type="entry name" value="Aminotran_1_2"/>
    <property type="match status" value="1"/>
</dbReference>
<keyword evidence="7" id="KW-0032">Aminotransferase</keyword>
<dbReference type="GO" id="GO:0030170">
    <property type="term" value="F:pyridoxal phosphate binding"/>
    <property type="evidence" value="ECO:0007669"/>
    <property type="project" value="InterPro"/>
</dbReference>
<evidence type="ECO:0000256" key="2">
    <source>
        <dbReference type="ARBA" id="ARBA00022898"/>
    </source>
</evidence>
<dbReference type="PANTHER" id="PTHR46577">
    <property type="entry name" value="HTH-TYPE TRANSCRIPTIONAL REGULATORY PROTEIN GABR"/>
    <property type="match status" value="1"/>
</dbReference>
<evidence type="ECO:0000259" key="6">
    <source>
        <dbReference type="PROSITE" id="PS50949"/>
    </source>
</evidence>
<dbReference type="InterPro" id="IPR004839">
    <property type="entry name" value="Aminotransferase_I/II_large"/>
</dbReference>
<dbReference type="Gene3D" id="1.10.10.10">
    <property type="entry name" value="Winged helix-like DNA-binding domain superfamily/Winged helix DNA-binding domain"/>
    <property type="match status" value="1"/>
</dbReference>
<dbReference type="Gene3D" id="3.40.640.10">
    <property type="entry name" value="Type I PLP-dependent aspartate aminotransferase-like (Major domain)"/>
    <property type="match status" value="1"/>
</dbReference>
<dbReference type="InterPro" id="IPR036390">
    <property type="entry name" value="WH_DNA-bd_sf"/>
</dbReference>
<dbReference type="CDD" id="cd00609">
    <property type="entry name" value="AAT_like"/>
    <property type="match status" value="1"/>
</dbReference>
<dbReference type="AlphaFoldDB" id="A0A8J7TN47"/>
<dbReference type="GO" id="GO:0003700">
    <property type="term" value="F:DNA-binding transcription factor activity"/>
    <property type="evidence" value="ECO:0007669"/>
    <property type="project" value="InterPro"/>
</dbReference>
<evidence type="ECO:0000256" key="5">
    <source>
        <dbReference type="ARBA" id="ARBA00023163"/>
    </source>
</evidence>
<evidence type="ECO:0000256" key="4">
    <source>
        <dbReference type="ARBA" id="ARBA00023125"/>
    </source>
</evidence>
<keyword evidence="7" id="KW-0808">Transferase</keyword>
<dbReference type="EMBL" id="JAFLCK010000038">
    <property type="protein sequence ID" value="MBN8662424.1"/>
    <property type="molecule type" value="Genomic_DNA"/>
</dbReference>
<dbReference type="InterPro" id="IPR036388">
    <property type="entry name" value="WH-like_DNA-bd_sf"/>
</dbReference>
<dbReference type="SUPFAM" id="SSF46785">
    <property type="entry name" value="Winged helix' DNA-binding domain"/>
    <property type="match status" value="1"/>
</dbReference>
<dbReference type="Proteomes" id="UP000664277">
    <property type="component" value="Unassembled WGS sequence"/>
</dbReference>
<sequence length="542" mass="61431">MRLKITLDRGLEIDLSRQVYEQLKDAILTGRIKPGERLPSSRELASQLEVSRPTVNTAFDLLSSEGFIERRLGSGTFIKELDGRYLRFKRSESNVEPTAAYSELTKFTKSLVLRQERDSGSASLPNAASSFALVHRSAAREKVRVKVREKLIDFQYGTPSLAEFPIGEWNRIVGRSSRVLGPEDLMKSGAAWGELFLRESIAHWLHRVRGLNVSPEQVIVLHGLNQAIDLTARIFLEPGVSALVETPGYQSCLQLFASVGANTRPAFVDQDGLDLSIWTGRYGRHLERLRLIYTTPSHQFPTGVTMTLERRLELLEFARRKGAFVFEDDFDSEYFAEGKPLPALMSLDKFQRVIYCGTFNQLVFPALGLGYLVVPESLIEIYRSACSLLIEPVSLIMQKCLDEFVRSGEMERHWRRSLLLYAERRQVFLNEIDRRFGDEVRRLGSATGVFTTVQFRSLTTAKSQQFRAEARARGVLIYPMSHFLGEFSLECRDEKLTERIRAALSARDATAAQQFIFGLGAAKRNQITRGIKILSQVYSELI</sequence>
<dbReference type="SUPFAM" id="SSF53383">
    <property type="entry name" value="PLP-dependent transferases"/>
    <property type="match status" value="1"/>
</dbReference>
<organism evidence="7 8">
    <name type="scientific">Candidatus Obscuribacter phosphatis</name>
    <dbReference type="NCBI Taxonomy" id="1906157"/>
    <lineage>
        <taxon>Bacteria</taxon>
        <taxon>Bacillati</taxon>
        <taxon>Candidatus Melainabacteria</taxon>
        <taxon>Candidatus Obscuribacterales</taxon>
        <taxon>Candidatus Obscuribacteraceae</taxon>
        <taxon>Candidatus Obscuribacter</taxon>
    </lineage>
</organism>
<keyword evidence="4" id="KW-0238">DNA-binding</keyword>
<dbReference type="PROSITE" id="PS50949">
    <property type="entry name" value="HTH_GNTR"/>
    <property type="match status" value="1"/>
</dbReference>
<dbReference type="GO" id="GO:0008483">
    <property type="term" value="F:transaminase activity"/>
    <property type="evidence" value="ECO:0007669"/>
    <property type="project" value="UniProtKB-KW"/>
</dbReference>
<evidence type="ECO:0000313" key="7">
    <source>
        <dbReference type="EMBL" id="MBN8662424.1"/>
    </source>
</evidence>
<keyword evidence="5" id="KW-0804">Transcription</keyword>
<comment type="caution">
    <text evidence="7">The sequence shown here is derived from an EMBL/GenBank/DDBJ whole genome shotgun (WGS) entry which is preliminary data.</text>
</comment>
<dbReference type="InterPro" id="IPR000524">
    <property type="entry name" value="Tscrpt_reg_HTH_GntR"/>
</dbReference>
<dbReference type="Pfam" id="PF00392">
    <property type="entry name" value="GntR"/>
    <property type="match status" value="1"/>
</dbReference>
<reference evidence="7" key="1">
    <citation type="submission" date="2021-02" db="EMBL/GenBank/DDBJ databases">
        <title>Genome-Resolved Metagenomics of a Microbial Community Performing Photosynthetic Biological Nutrient Removal.</title>
        <authorList>
            <person name="Mcdaniel E.A."/>
        </authorList>
    </citation>
    <scope>NUCLEOTIDE SEQUENCE</scope>
    <source>
        <strain evidence="7">UWPOB_OBS1</strain>
    </source>
</reference>
<dbReference type="InterPro" id="IPR015424">
    <property type="entry name" value="PyrdxlP-dep_Trfase"/>
</dbReference>
<dbReference type="GO" id="GO:0003677">
    <property type="term" value="F:DNA binding"/>
    <property type="evidence" value="ECO:0007669"/>
    <property type="project" value="UniProtKB-KW"/>
</dbReference>
<dbReference type="PRINTS" id="PR00035">
    <property type="entry name" value="HTHGNTR"/>
</dbReference>
<protein>
    <submittedName>
        <fullName evidence="7">PLP-dependent aminotransferase family protein</fullName>
    </submittedName>
</protein>
<dbReference type="CDD" id="cd07377">
    <property type="entry name" value="WHTH_GntR"/>
    <property type="match status" value="1"/>
</dbReference>
<proteinExistence type="inferred from homology"/>